<dbReference type="AlphaFoldDB" id="A0A183UGK4"/>
<accession>A0A183UGK4</accession>
<dbReference type="EMBL" id="UYWY01019721">
    <property type="protein sequence ID" value="VDM38945.1"/>
    <property type="molecule type" value="Genomic_DNA"/>
</dbReference>
<organism evidence="2 3">
    <name type="scientific">Toxocara canis</name>
    <name type="common">Canine roundworm</name>
    <dbReference type="NCBI Taxonomy" id="6265"/>
    <lineage>
        <taxon>Eukaryota</taxon>
        <taxon>Metazoa</taxon>
        <taxon>Ecdysozoa</taxon>
        <taxon>Nematoda</taxon>
        <taxon>Chromadorea</taxon>
        <taxon>Rhabditida</taxon>
        <taxon>Spirurina</taxon>
        <taxon>Ascaridomorpha</taxon>
        <taxon>Ascaridoidea</taxon>
        <taxon>Toxocaridae</taxon>
        <taxon>Toxocara</taxon>
    </lineage>
</organism>
<evidence type="ECO:0000313" key="2">
    <source>
        <dbReference type="Proteomes" id="UP000050794"/>
    </source>
</evidence>
<name>A0A183UGK4_TOXCA</name>
<evidence type="ECO:0000313" key="1">
    <source>
        <dbReference type="EMBL" id="VDM38945.1"/>
    </source>
</evidence>
<proteinExistence type="predicted"/>
<dbReference type="WBParaSite" id="TCNE_0000762401-mRNA-1">
    <property type="protein sequence ID" value="TCNE_0000762401-mRNA-1"/>
    <property type="gene ID" value="TCNE_0000762401"/>
</dbReference>
<reference evidence="1 2" key="2">
    <citation type="submission" date="2018-11" db="EMBL/GenBank/DDBJ databases">
        <authorList>
            <consortium name="Pathogen Informatics"/>
        </authorList>
    </citation>
    <scope>NUCLEOTIDE SEQUENCE [LARGE SCALE GENOMIC DNA]</scope>
</reference>
<gene>
    <name evidence="1" type="ORF">TCNE_LOCUS7624</name>
</gene>
<sequence length="47" mass="5146">MWSNVATIGSYGDQENVLARKFSSISVAHSHSKNLNQALNSLVKKIT</sequence>
<keyword evidence="2" id="KW-1185">Reference proteome</keyword>
<dbReference type="Proteomes" id="UP000050794">
    <property type="component" value="Unassembled WGS sequence"/>
</dbReference>
<protein>
    <submittedName>
        <fullName evidence="3">Transposase</fullName>
    </submittedName>
</protein>
<evidence type="ECO:0000313" key="3">
    <source>
        <dbReference type="WBParaSite" id="TCNE_0000762401-mRNA-1"/>
    </source>
</evidence>
<reference evidence="3" key="1">
    <citation type="submission" date="2016-06" db="UniProtKB">
        <authorList>
            <consortium name="WormBaseParasite"/>
        </authorList>
    </citation>
    <scope>IDENTIFICATION</scope>
</reference>